<evidence type="ECO:0000313" key="3">
    <source>
        <dbReference type="EMBL" id="RAW14845.1"/>
    </source>
</evidence>
<dbReference type="PANTHER" id="PTHR30037:SF4">
    <property type="entry name" value="DNA-3-METHYLADENINE GLYCOSYLASE I"/>
    <property type="match status" value="1"/>
</dbReference>
<dbReference type="Proteomes" id="UP000250462">
    <property type="component" value="Unassembled WGS sequence"/>
</dbReference>
<evidence type="ECO:0000256" key="2">
    <source>
        <dbReference type="SAM" id="MobiDB-lite"/>
    </source>
</evidence>
<comment type="caution">
    <text evidence="3">The sequence shown here is derived from an EMBL/GenBank/DDBJ whole genome shotgun (WGS) entry which is preliminary data.</text>
</comment>
<feature type="compositionally biased region" description="Basic and acidic residues" evidence="2">
    <location>
        <begin position="1"/>
        <end position="12"/>
    </location>
</feature>
<organism evidence="3 4">
    <name type="scientific">Phytoactinopolyspora halophila</name>
    <dbReference type="NCBI Taxonomy" id="1981511"/>
    <lineage>
        <taxon>Bacteria</taxon>
        <taxon>Bacillati</taxon>
        <taxon>Actinomycetota</taxon>
        <taxon>Actinomycetes</taxon>
        <taxon>Jiangellales</taxon>
        <taxon>Jiangellaceae</taxon>
        <taxon>Phytoactinopolyspora</taxon>
    </lineage>
</organism>
<dbReference type="AlphaFoldDB" id="A0A329QR69"/>
<dbReference type="GO" id="GO:0046872">
    <property type="term" value="F:metal ion binding"/>
    <property type="evidence" value="ECO:0007669"/>
    <property type="project" value="UniProtKB-KW"/>
</dbReference>
<feature type="binding site" evidence="1">
    <location>
        <position position="221"/>
    </location>
    <ligand>
        <name>Zn(2+)</name>
        <dbReference type="ChEBI" id="CHEBI:29105"/>
    </ligand>
</feature>
<dbReference type="Gene3D" id="1.10.340.30">
    <property type="entry name" value="Hypothetical protein, domain 2"/>
    <property type="match status" value="1"/>
</dbReference>
<reference evidence="3 4" key="1">
    <citation type="submission" date="2018-06" db="EMBL/GenBank/DDBJ databases">
        <title>Phytoactinopolyspora halophila sp. nov., a novel halophilic actinomycete isolated from a saline soil in China.</title>
        <authorList>
            <person name="Tang S.-K."/>
        </authorList>
    </citation>
    <scope>NUCLEOTIDE SEQUENCE [LARGE SCALE GENOMIC DNA]</scope>
    <source>
        <strain evidence="3 4">YIM 96934</strain>
    </source>
</reference>
<dbReference type="InterPro" id="IPR005019">
    <property type="entry name" value="Adenine_glyco"/>
</dbReference>
<dbReference type="OrthoDB" id="9807664at2"/>
<dbReference type="RefSeq" id="WP_112258205.1">
    <property type="nucleotide sequence ID" value="NZ_QMIG01000007.1"/>
</dbReference>
<dbReference type="GO" id="GO:0008725">
    <property type="term" value="F:DNA-3-methyladenine glycosylase activity"/>
    <property type="evidence" value="ECO:0007669"/>
    <property type="project" value="InterPro"/>
</dbReference>
<evidence type="ECO:0000313" key="4">
    <source>
        <dbReference type="Proteomes" id="UP000250462"/>
    </source>
</evidence>
<dbReference type="PANTHER" id="PTHR30037">
    <property type="entry name" value="DNA-3-METHYLADENINE GLYCOSYLASE 1"/>
    <property type="match status" value="1"/>
</dbReference>
<dbReference type="InterPro" id="IPR011257">
    <property type="entry name" value="DNA_glycosylase"/>
</dbReference>
<dbReference type="InterPro" id="IPR052891">
    <property type="entry name" value="DNA-3mA_glycosylase"/>
</dbReference>
<keyword evidence="4" id="KW-1185">Reference proteome</keyword>
<proteinExistence type="predicted"/>
<evidence type="ECO:0000256" key="1">
    <source>
        <dbReference type="PIRSR" id="PIRSR605019-1"/>
    </source>
</evidence>
<gene>
    <name evidence="3" type="ORF">DPM12_10180</name>
</gene>
<dbReference type="GO" id="GO:0006284">
    <property type="term" value="P:base-excision repair"/>
    <property type="evidence" value="ECO:0007669"/>
    <property type="project" value="InterPro"/>
</dbReference>
<keyword evidence="1" id="KW-0862">Zinc</keyword>
<feature type="compositionally biased region" description="Polar residues" evidence="2">
    <location>
        <begin position="15"/>
        <end position="28"/>
    </location>
</feature>
<keyword evidence="1" id="KW-0479">Metal-binding</keyword>
<dbReference type="Pfam" id="PF03352">
    <property type="entry name" value="Adenine_glyco"/>
    <property type="match status" value="1"/>
</dbReference>
<sequence>MAAEHTRADIERTSAPGSQPDGASSQPGDSGDGARPGPDGVPRCPWALGAPDYVAYHDEEWGKAVRGDAPLYERLILEGFQSGLSWLTILRKRDAFRRAFAGFDPAAVARFGEAEVERLMTDTSIVRNRKKIDATITNARALQRLREREGDDALDALIWSFVPDHTQRPAPHTMADLPATTPESAALARTLKNHGFVFVGPTTIYATMQAVGLVNDHLAGCAWRIG</sequence>
<accession>A0A329QR69</accession>
<dbReference type="SUPFAM" id="SSF48150">
    <property type="entry name" value="DNA-glycosylase"/>
    <property type="match status" value="1"/>
</dbReference>
<dbReference type="EMBL" id="QMIG01000007">
    <property type="protein sequence ID" value="RAW14845.1"/>
    <property type="molecule type" value="Genomic_DNA"/>
</dbReference>
<feature type="binding site" evidence="1">
    <location>
        <position position="57"/>
    </location>
    <ligand>
        <name>Zn(2+)</name>
        <dbReference type="ChEBI" id="CHEBI:29105"/>
    </ligand>
</feature>
<feature type="binding site" evidence="1">
    <location>
        <position position="217"/>
    </location>
    <ligand>
        <name>Zn(2+)</name>
        <dbReference type="ChEBI" id="CHEBI:29105"/>
    </ligand>
</feature>
<feature type="region of interest" description="Disordered" evidence="2">
    <location>
        <begin position="1"/>
        <end position="43"/>
    </location>
</feature>
<feature type="binding site" evidence="1">
    <location>
        <position position="44"/>
    </location>
    <ligand>
        <name>Zn(2+)</name>
        <dbReference type="ChEBI" id="CHEBI:29105"/>
    </ligand>
</feature>
<protein>
    <submittedName>
        <fullName evidence="3">DNA-3-methyladenine glycosylase I</fullName>
    </submittedName>
</protein>
<name>A0A329QR69_9ACTN</name>